<comment type="caution">
    <text evidence="7">The sequence shown here is derived from an EMBL/GenBank/DDBJ whole genome shotgun (WGS) entry which is preliminary data.</text>
</comment>
<dbReference type="CDD" id="cd04301">
    <property type="entry name" value="NAT_SF"/>
    <property type="match status" value="1"/>
</dbReference>
<evidence type="ECO:0000313" key="7">
    <source>
        <dbReference type="EMBL" id="GAA4338016.1"/>
    </source>
</evidence>
<evidence type="ECO:0000256" key="3">
    <source>
        <dbReference type="ARBA" id="ARBA00022679"/>
    </source>
</evidence>
<organism evidence="7 8">
    <name type="scientific">Pigmentiphaga soli</name>
    <dbReference type="NCBI Taxonomy" id="1007095"/>
    <lineage>
        <taxon>Bacteria</taxon>
        <taxon>Pseudomonadati</taxon>
        <taxon>Pseudomonadota</taxon>
        <taxon>Betaproteobacteria</taxon>
        <taxon>Burkholderiales</taxon>
        <taxon>Alcaligenaceae</taxon>
        <taxon>Pigmentiphaga</taxon>
    </lineage>
</organism>
<dbReference type="EMBL" id="BAABFO010000018">
    <property type="protein sequence ID" value="GAA4338016.1"/>
    <property type="molecule type" value="Genomic_DNA"/>
</dbReference>
<dbReference type="SUPFAM" id="SSF55729">
    <property type="entry name" value="Acyl-CoA N-acyltransferases (Nat)"/>
    <property type="match status" value="1"/>
</dbReference>
<dbReference type="InterPro" id="IPR016181">
    <property type="entry name" value="Acyl_CoA_acyltransferase"/>
</dbReference>
<reference evidence="8" key="1">
    <citation type="journal article" date="2019" name="Int. J. Syst. Evol. Microbiol.">
        <title>The Global Catalogue of Microorganisms (GCM) 10K type strain sequencing project: providing services to taxonomists for standard genome sequencing and annotation.</title>
        <authorList>
            <consortium name="The Broad Institute Genomics Platform"/>
            <consortium name="The Broad Institute Genome Sequencing Center for Infectious Disease"/>
            <person name="Wu L."/>
            <person name="Ma J."/>
        </authorList>
    </citation>
    <scope>NUCLEOTIDE SEQUENCE [LARGE SCALE GENOMIC DNA]</scope>
    <source>
        <strain evidence="8">JCM 17666</strain>
    </source>
</reference>
<evidence type="ECO:0000313" key="8">
    <source>
        <dbReference type="Proteomes" id="UP001501671"/>
    </source>
</evidence>
<evidence type="ECO:0000256" key="4">
    <source>
        <dbReference type="ARBA" id="ARBA00023315"/>
    </source>
</evidence>
<comment type="subcellular location">
    <subcellularLocation>
        <location evidence="5">Cytoplasm</location>
    </subcellularLocation>
</comment>
<evidence type="ECO:0000256" key="1">
    <source>
        <dbReference type="ARBA" id="ARBA00005395"/>
    </source>
</evidence>
<accession>A0ABP8HEZ7</accession>
<dbReference type="PANTHER" id="PTHR43420:SF51">
    <property type="entry name" value="PEPTIDYL-LYSINE N-ACETYLTRANSFERASE YIAC"/>
    <property type="match status" value="1"/>
</dbReference>
<comment type="function">
    <text evidence="5">Acetylates the N-terminal alanine of ribosomal protein bS18.</text>
</comment>
<feature type="domain" description="N-acetyltransferase" evidence="6">
    <location>
        <begin position="21"/>
        <end position="166"/>
    </location>
</feature>
<sequence>MSARYAIAPADVSAVIAQWESRCRPMAEGDLRDVGRLESEIYSFPWSKGNFADSVDAGYDAWVVRDDGRLLAYCVMMLVLDEVHLLNISVAPAAQGHGLGRALLDWVERRARALSALSVLLEVRPSNLVALGFYERHGYRRIGIRRGYYPAARGREDAIVMRKTFDGIAGGAAPVGGAP</sequence>
<feature type="active site" description="Proton donor" evidence="5">
    <location>
        <position position="134"/>
    </location>
</feature>
<dbReference type="PROSITE" id="PS51186">
    <property type="entry name" value="GNAT"/>
    <property type="match status" value="1"/>
</dbReference>
<feature type="binding site" evidence="5">
    <location>
        <position position="127"/>
    </location>
    <ligand>
        <name>acetyl-CoA</name>
        <dbReference type="ChEBI" id="CHEBI:57288"/>
    </ligand>
</feature>
<keyword evidence="3 5" id="KW-0808">Transferase</keyword>
<dbReference type="HAMAP" id="MF_02210">
    <property type="entry name" value="RimI"/>
    <property type="match status" value="1"/>
</dbReference>
<protein>
    <recommendedName>
        <fullName evidence="5">[Ribosomal protein bS18]-alanine N-acetyltransferase</fullName>
        <ecNumber evidence="5">2.3.1.266</ecNumber>
    </recommendedName>
</protein>
<gene>
    <name evidence="5" type="primary">rimI</name>
    <name evidence="7" type="ORF">GCM10023144_34510</name>
</gene>
<evidence type="ECO:0000256" key="5">
    <source>
        <dbReference type="HAMAP-Rule" id="MF_02210"/>
    </source>
</evidence>
<name>A0ABP8HEZ7_9BURK</name>
<comment type="caution">
    <text evidence="5">Lacks conserved residue(s) required for the propagation of feature annotation.</text>
</comment>
<feature type="active site" description="Proton acceptor" evidence="5">
    <location>
        <position position="122"/>
    </location>
</feature>
<dbReference type="NCBIfam" id="TIGR01575">
    <property type="entry name" value="rimI"/>
    <property type="match status" value="1"/>
</dbReference>
<evidence type="ECO:0000259" key="6">
    <source>
        <dbReference type="PROSITE" id="PS51186"/>
    </source>
</evidence>
<comment type="similarity">
    <text evidence="1 5">Belongs to the acetyltransferase family. RimI subfamily.</text>
</comment>
<dbReference type="PANTHER" id="PTHR43420">
    <property type="entry name" value="ACETYLTRANSFERASE"/>
    <property type="match status" value="1"/>
</dbReference>
<dbReference type="InterPro" id="IPR050680">
    <property type="entry name" value="YpeA/RimI_acetyltransf"/>
</dbReference>
<proteinExistence type="inferred from homology"/>
<dbReference type="RefSeq" id="WP_345251116.1">
    <property type="nucleotide sequence ID" value="NZ_BAABFO010000018.1"/>
</dbReference>
<keyword evidence="4 5" id="KW-0012">Acyltransferase</keyword>
<evidence type="ECO:0000256" key="2">
    <source>
        <dbReference type="ARBA" id="ARBA00022490"/>
    </source>
</evidence>
<dbReference type="Pfam" id="PF00583">
    <property type="entry name" value="Acetyltransf_1"/>
    <property type="match status" value="1"/>
</dbReference>
<dbReference type="InterPro" id="IPR000182">
    <property type="entry name" value="GNAT_dom"/>
</dbReference>
<keyword evidence="8" id="KW-1185">Reference proteome</keyword>
<dbReference type="InterPro" id="IPR043690">
    <property type="entry name" value="RimI"/>
</dbReference>
<dbReference type="EC" id="2.3.1.266" evidence="5"/>
<dbReference type="Gene3D" id="3.40.630.30">
    <property type="match status" value="1"/>
</dbReference>
<comment type="catalytic activity">
    <reaction evidence="5">
        <text>N-terminal L-alanyl-[ribosomal protein bS18] + acetyl-CoA = N-terminal N(alpha)-acetyl-L-alanyl-[ribosomal protein bS18] + CoA + H(+)</text>
        <dbReference type="Rhea" id="RHEA:43756"/>
        <dbReference type="Rhea" id="RHEA-COMP:10676"/>
        <dbReference type="Rhea" id="RHEA-COMP:10677"/>
        <dbReference type="ChEBI" id="CHEBI:15378"/>
        <dbReference type="ChEBI" id="CHEBI:57287"/>
        <dbReference type="ChEBI" id="CHEBI:57288"/>
        <dbReference type="ChEBI" id="CHEBI:64718"/>
        <dbReference type="ChEBI" id="CHEBI:83683"/>
        <dbReference type="EC" id="2.3.1.266"/>
    </reaction>
</comment>
<keyword evidence="2 5" id="KW-0963">Cytoplasm</keyword>
<dbReference type="InterPro" id="IPR006464">
    <property type="entry name" value="AcTrfase_RimI/Ard1"/>
</dbReference>
<dbReference type="Proteomes" id="UP001501671">
    <property type="component" value="Unassembled WGS sequence"/>
</dbReference>